<reference evidence="5" key="3">
    <citation type="submission" date="2025-09" db="UniProtKB">
        <authorList>
            <consortium name="Ensembl"/>
        </authorList>
    </citation>
    <scope>IDENTIFICATION</scope>
    <source>
        <strain evidence="5">Guanapo</strain>
    </source>
</reference>
<dbReference type="InterPro" id="IPR032675">
    <property type="entry name" value="LRR_dom_sf"/>
</dbReference>
<evidence type="ECO:0000313" key="5">
    <source>
        <dbReference type="Ensembl" id="ENSPREP00000005899.1"/>
    </source>
</evidence>
<dbReference type="SMART" id="SM00449">
    <property type="entry name" value="SPRY"/>
    <property type="match status" value="1"/>
</dbReference>
<sequence length="351" mass="39275">MFPSSIILFQLLEENIVTFVKNELKKIQKVLSPDYPECSESQKEDDEVLKGDDEEKKRSSREARSCEALSSVLSSQSSSLRELDLSNNNLQDSGVKLLSAGLKSPNCNLETLSLSGCLVSEEGCASLASALTFNPSHLKELDLSYNHPEDSGVKLLSAQLKDPDWRLETLRYGGTCNFGFVTVTCEEELQSYPDHPDRFANWYQVLCRTGLTGRCYWEVEWRGLVDISVSYRRISRKGGRDCVFGLNDHSWSLRCSNGGYSVWHNNIKTHLSSSSVSNRVSVYVDCPAGILSFYRVSSDSLILLHTFNTTFTEPLIPGFGFWSSSGSSVFLCSFESKDFSPVRETLSPLNR</sequence>
<dbReference type="PRINTS" id="PR01407">
    <property type="entry name" value="BUTYPHLNCDUF"/>
</dbReference>
<feature type="compositionally biased region" description="Basic and acidic residues" evidence="3">
    <location>
        <begin position="48"/>
        <end position="63"/>
    </location>
</feature>
<dbReference type="SMART" id="SM00368">
    <property type="entry name" value="LRR_RI"/>
    <property type="match status" value="3"/>
</dbReference>
<dbReference type="Pfam" id="PF13516">
    <property type="entry name" value="LRR_6"/>
    <property type="match status" value="3"/>
</dbReference>
<dbReference type="InterPro" id="IPR043136">
    <property type="entry name" value="B30.2/SPRY_sf"/>
</dbReference>
<dbReference type="SUPFAM" id="SSF52047">
    <property type="entry name" value="RNI-like"/>
    <property type="match status" value="1"/>
</dbReference>
<dbReference type="Pfam" id="PF13765">
    <property type="entry name" value="PRY"/>
    <property type="match status" value="1"/>
</dbReference>
<evidence type="ECO:0000256" key="3">
    <source>
        <dbReference type="SAM" id="MobiDB-lite"/>
    </source>
</evidence>
<dbReference type="PROSITE" id="PS51450">
    <property type="entry name" value="LRR"/>
    <property type="match status" value="1"/>
</dbReference>
<dbReference type="OMA" id="EWRITVF"/>
<reference evidence="6" key="1">
    <citation type="submission" date="2013-11" db="EMBL/GenBank/DDBJ databases">
        <title>The genomic landscape of the Guanapo guppy.</title>
        <authorList>
            <person name="Kuenstner A."/>
            <person name="Dreyer C."/>
        </authorList>
    </citation>
    <scope>NUCLEOTIDE SEQUENCE</scope>
    <source>
        <strain evidence="6">Guanapo</strain>
    </source>
</reference>
<dbReference type="InterPro" id="IPR051261">
    <property type="entry name" value="NLR"/>
</dbReference>
<reference evidence="5" key="2">
    <citation type="submission" date="2025-08" db="UniProtKB">
        <authorList>
            <consortium name="Ensembl"/>
        </authorList>
    </citation>
    <scope>IDENTIFICATION</scope>
    <source>
        <strain evidence="5">Guanapo</strain>
    </source>
</reference>
<dbReference type="AlphaFoldDB" id="A0A3P9N8L3"/>
<dbReference type="InterPro" id="IPR001870">
    <property type="entry name" value="B30.2/SPRY"/>
</dbReference>
<dbReference type="InterPro" id="IPR013320">
    <property type="entry name" value="ConA-like_dom_sf"/>
</dbReference>
<proteinExistence type="predicted"/>
<dbReference type="PANTHER" id="PTHR24106">
    <property type="entry name" value="NACHT, LRR AND CARD DOMAINS-CONTAINING"/>
    <property type="match status" value="1"/>
</dbReference>
<dbReference type="Ensembl" id="ENSPRET00000005980.1">
    <property type="protein sequence ID" value="ENSPREP00000005899.1"/>
    <property type="gene ID" value="ENSPREG00000004097.1"/>
</dbReference>
<dbReference type="Pfam" id="PF00622">
    <property type="entry name" value="SPRY"/>
    <property type="match status" value="1"/>
</dbReference>
<dbReference type="InterPro" id="IPR003877">
    <property type="entry name" value="SPRY_dom"/>
</dbReference>
<dbReference type="InterPro" id="IPR003879">
    <property type="entry name" value="Butyrophylin_SPRY"/>
</dbReference>
<feature type="domain" description="B30.2/SPRY" evidence="4">
    <location>
        <begin position="139"/>
        <end position="338"/>
    </location>
</feature>
<organism evidence="5 6">
    <name type="scientific">Poecilia reticulata</name>
    <name type="common">Guppy</name>
    <name type="synonym">Acanthophacelus reticulatus</name>
    <dbReference type="NCBI Taxonomy" id="8081"/>
    <lineage>
        <taxon>Eukaryota</taxon>
        <taxon>Metazoa</taxon>
        <taxon>Chordata</taxon>
        <taxon>Craniata</taxon>
        <taxon>Vertebrata</taxon>
        <taxon>Euteleostomi</taxon>
        <taxon>Actinopterygii</taxon>
        <taxon>Neopterygii</taxon>
        <taxon>Teleostei</taxon>
        <taxon>Neoteleostei</taxon>
        <taxon>Acanthomorphata</taxon>
        <taxon>Ovalentaria</taxon>
        <taxon>Atherinomorphae</taxon>
        <taxon>Cyprinodontiformes</taxon>
        <taxon>Poeciliidae</taxon>
        <taxon>Poeciliinae</taxon>
        <taxon>Poecilia</taxon>
    </lineage>
</organism>
<dbReference type="SUPFAM" id="SSF49899">
    <property type="entry name" value="Concanavalin A-like lectins/glucanases"/>
    <property type="match status" value="1"/>
</dbReference>
<evidence type="ECO:0000256" key="2">
    <source>
        <dbReference type="ARBA" id="ARBA00022737"/>
    </source>
</evidence>
<protein>
    <recommendedName>
        <fullName evidence="4">B30.2/SPRY domain-containing protein</fullName>
    </recommendedName>
</protein>
<keyword evidence="6" id="KW-1185">Reference proteome</keyword>
<dbReference type="PROSITE" id="PS50188">
    <property type="entry name" value="B302_SPRY"/>
    <property type="match status" value="1"/>
</dbReference>
<dbReference type="InterPro" id="IPR001611">
    <property type="entry name" value="Leu-rich_rpt"/>
</dbReference>
<name>A0A3P9N8L3_POERE</name>
<dbReference type="Proteomes" id="UP000242638">
    <property type="component" value="Unassembled WGS sequence"/>
</dbReference>
<dbReference type="Gene3D" id="3.80.10.10">
    <property type="entry name" value="Ribonuclease Inhibitor"/>
    <property type="match status" value="1"/>
</dbReference>
<dbReference type="Gene3D" id="2.60.120.920">
    <property type="match status" value="1"/>
</dbReference>
<evidence type="ECO:0000256" key="1">
    <source>
        <dbReference type="ARBA" id="ARBA00022614"/>
    </source>
</evidence>
<keyword evidence="1" id="KW-0433">Leucine-rich repeat</keyword>
<evidence type="ECO:0000259" key="4">
    <source>
        <dbReference type="PROSITE" id="PS50188"/>
    </source>
</evidence>
<feature type="region of interest" description="Disordered" evidence="3">
    <location>
        <begin position="35"/>
        <end position="63"/>
    </location>
</feature>
<keyword evidence="2" id="KW-0677">Repeat</keyword>
<evidence type="ECO:0000313" key="6">
    <source>
        <dbReference type="Proteomes" id="UP000242638"/>
    </source>
</evidence>
<dbReference type="InterPro" id="IPR006574">
    <property type="entry name" value="PRY"/>
</dbReference>
<dbReference type="Bgee" id="ENSPREG00000004097">
    <property type="expression patterns" value="Expressed in caudal fin and 1 other cell type or tissue"/>
</dbReference>
<dbReference type="GeneTree" id="ENSGT00940000162312"/>
<accession>A0A3P9N8L3</accession>